<feature type="domain" description="TonB-dependent receptor-like beta-barrel" evidence="9">
    <location>
        <begin position="120"/>
        <end position="544"/>
    </location>
</feature>
<evidence type="ECO:0000313" key="11">
    <source>
        <dbReference type="Proteomes" id="UP000008311"/>
    </source>
</evidence>
<comment type="subcellular location">
    <subcellularLocation>
        <location evidence="1">Cell outer membrane</location>
        <topology evidence="1">Multi-pass membrane protein</topology>
    </subcellularLocation>
</comment>
<proteinExistence type="predicted"/>
<keyword evidence="3" id="KW-0812">Transmembrane</keyword>
<keyword evidence="7" id="KW-0675">Receptor</keyword>
<dbReference type="GO" id="GO:0044718">
    <property type="term" value="P:siderophore transmembrane transport"/>
    <property type="evidence" value="ECO:0000318"/>
    <property type="project" value="GO_Central"/>
</dbReference>
<dbReference type="InterPro" id="IPR036942">
    <property type="entry name" value="Beta-barrel_TonB_sf"/>
</dbReference>
<dbReference type="AlphaFoldDB" id="B9TCT2"/>
<evidence type="ECO:0000256" key="1">
    <source>
        <dbReference type="ARBA" id="ARBA00004571"/>
    </source>
</evidence>
<dbReference type="Gene3D" id="2.40.170.20">
    <property type="entry name" value="TonB-dependent receptor, beta-barrel domain"/>
    <property type="match status" value="1"/>
</dbReference>
<keyword evidence="5" id="KW-0798">TonB box</keyword>
<feature type="non-terminal residue" evidence="10">
    <location>
        <position position="1"/>
    </location>
</feature>
<accession>B9TCT2</accession>
<evidence type="ECO:0000256" key="7">
    <source>
        <dbReference type="ARBA" id="ARBA00023170"/>
    </source>
</evidence>
<gene>
    <name evidence="10" type="ORF">RCOM_1897670</name>
</gene>
<dbReference type="Proteomes" id="UP000008311">
    <property type="component" value="Unassembled WGS sequence"/>
</dbReference>
<protein>
    <recommendedName>
        <fullName evidence="9">TonB-dependent receptor-like beta-barrel domain-containing protein</fullName>
    </recommendedName>
</protein>
<dbReference type="InterPro" id="IPR039426">
    <property type="entry name" value="TonB-dep_rcpt-like"/>
</dbReference>
<keyword evidence="8" id="KW-0998">Cell outer membrane</keyword>
<sequence length="570" mass="61988">GPVPVIYGSNAPGGVIFITTKNASGKLSGSLGLAKGSWGSEIYSASLAGGTESVSYYLGAKLSSTDGYDDNPNNIGGFKSHTAEDSQYLNGKLKWDINPKASLTVFGSHSETTRQLPNRYNATARVGYPGGGSTLTMQNNYFGGGATGGGPTYDWGYDPIKESYLGTVYNQKLNENNDISLKVFRSELSSLLTTSGFQQIDWSGNTTGYELQHTIRIGKANTATWGYTEERRRFEEQTPLPPGTPPVTYASGDYNYTAKSYYLQDVWNITRQLSMSLGFRHNEVEDHVAVKNVTWTRPANKEQKGVYSSDDPVLALNFRPIESIALRASIGKSFRAPTAMERSAPALAPLNSGGTIIPYFGATVLPEIGLNREVGIEASTDFGLRFGLTGFNRRITNMIKGAGGGGGHTQYFNIPEVEMLGYEAEFSQMIGESIRAFANYSYTNAYDTEMKLQVADIPLRKFSYGVNYTGGGFTAHANVNYVGPVRSMYSQGSGNASSDGNYTNVVNGVATFFGTQNLPSYHVVDLKVNKTVGNNDYYVKVLNLFNQQYYTAAFLVAPGRYAEVGVTFKF</sequence>
<evidence type="ECO:0000256" key="4">
    <source>
        <dbReference type="ARBA" id="ARBA00022729"/>
    </source>
</evidence>
<evidence type="ECO:0000256" key="3">
    <source>
        <dbReference type="ARBA" id="ARBA00022692"/>
    </source>
</evidence>
<dbReference type="PANTHER" id="PTHR30069:SF29">
    <property type="entry name" value="HEMOGLOBIN AND HEMOGLOBIN-HAPTOGLOBIN-BINDING PROTEIN 1-RELATED"/>
    <property type="match status" value="1"/>
</dbReference>
<keyword evidence="4" id="KW-0732">Signal</keyword>
<evidence type="ECO:0000259" key="9">
    <source>
        <dbReference type="Pfam" id="PF00593"/>
    </source>
</evidence>
<dbReference type="InterPro" id="IPR010917">
    <property type="entry name" value="TonB_rcpt_CS"/>
</dbReference>
<organism evidence="10 11">
    <name type="scientific">Ricinus communis</name>
    <name type="common">Castor bean</name>
    <dbReference type="NCBI Taxonomy" id="3988"/>
    <lineage>
        <taxon>Eukaryota</taxon>
        <taxon>Viridiplantae</taxon>
        <taxon>Streptophyta</taxon>
        <taxon>Embryophyta</taxon>
        <taxon>Tracheophyta</taxon>
        <taxon>Spermatophyta</taxon>
        <taxon>Magnoliopsida</taxon>
        <taxon>eudicotyledons</taxon>
        <taxon>Gunneridae</taxon>
        <taxon>Pentapetalae</taxon>
        <taxon>rosids</taxon>
        <taxon>fabids</taxon>
        <taxon>Malpighiales</taxon>
        <taxon>Euphorbiaceae</taxon>
        <taxon>Acalyphoideae</taxon>
        <taxon>Acalypheae</taxon>
        <taxon>Ricinus</taxon>
    </lineage>
</organism>
<dbReference type="Pfam" id="PF00593">
    <property type="entry name" value="TonB_dep_Rec_b-barrel"/>
    <property type="match status" value="1"/>
</dbReference>
<evidence type="ECO:0000256" key="6">
    <source>
        <dbReference type="ARBA" id="ARBA00023136"/>
    </source>
</evidence>
<dbReference type="GO" id="GO:0015344">
    <property type="term" value="F:siderophore uptake transmembrane transporter activity"/>
    <property type="evidence" value="ECO:0000318"/>
    <property type="project" value="GO_Central"/>
</dbReference>
<dbReference type="PANTHER" id="PTHR30069">
    <property type="entry name" value="TONB-DEPENDENT OUTER MEMBRANE RECEPTOR"/>
    <property type="match status" value="1"/>
</dbReference>
<evidence type="ECO:0000256" key="5">
    <source>
        <dbReference type="ARBA" id="ARBA00023077"/>
    </source>
</evidence>
<keyword evidence="2" id="KW-0813">Transport</keyword>
<evidence type="ECO:0000256" key="8">
    <source>
        <dbReference type="ARBA" id="ARBA00023237"/>
    </source>
</evidence>
<keyword evidence="11" id="KW-1185">Reference proteome</keyword>
<dbReference type="InParanoid" id="B9TCT2"/>
<name>B9TCT2_RICCO</name>
<evidence type="ECO:0000313" key="10">
    <source>
        <dbReference type="EMBL" id="EEF26332.1"/>
    </source>
</evidence>
<dbReference type="PROSITE" id="PS01156">
    <property type="entry name" value="TONB_DEPENDENT_REC_2"/>
    <property type="match status" value="1"/>
</dbReference>
<dbReference type="EMBL" id="EQ977547">
    <property type="protein sequence ID" value="EEF26332.1"/>
    <property type="molecule type" value="Genomic_DNA"/>
</dbReference>
<keyword evidence="6" id="KW-0472">Membrane</keyword>
<dbReference type="PROSITE" id="PS52016">
    <property type="entry name" value="TONB_DEPENDENT_REC_3"/>
    <property type="match status" value="1"/>
</dbReference>
<reference evidence="11" key="1">
    <citation type="journal article" date="2010" name="Nat. Biotechnol.">
        <title>Draft genome sequence of the oilseed species Ricinus communis.</title>
        <authorList>
            <person name="Chan A.P."/>
            <person name="Crabtree J."/>
            <person name="Zhao Q."/>
            <person name="Lorenzi H."/>
            <person name="Orvis J."/>
            <person name="Puiu D."/>
            <person name="Melake-Berhan A."/>
            <person name="Jones K.M."/>
            <person name="Redman J."/>
            <person name="Chen G."/>
            <person name="Cahoon E.B."/>
            <person name="Gedil M."/>
            <person name="Stanke M."/>
            <person name="Haas B.J."/>
            <person name="Wortman J.R."/>
            <person name="Fraser-Liggett C.M."/>
            <person name="Ravel J."/>
            <person name="Rabinowicz P.D."/>
        </authorList>
    </citation>
    <scope>NUCLEOTIDE SEQUENCE [LARGE SCALE GENOMIC DNA]</scope>
    <source>
        <strain evidence="11">cv. Hale</strain>
    </source>
</reference>
<dbReference type="SUPFAM" id="SSF56935">
    <property type="entry name" value="Porins"/>
    <property type="match status" value="1"/>
</dbReference>
<dbReference type="InterPro" id="IPR000531">
    <property type="entry name" value="Beta-barrel_TonB"/>
</dbReference>
<evidence type="ECO:0000256" key="2">
    <source>
        <dbReference type="ARBA" id="ARBA00022448"/>
    </source>
</evidence>